<keyword evidence="3" id="KW-1185">Reference proteome</keyword>
<reference evidence="2 3" key="1">
    <citation type="submission" date="2024-08" db="EMBL/GenBank/DDBJ databases">
        <title>The draft genome of Apodemus speciosus.</title>
        <authorList>
            <person name="Nabeshima K."/>
            <person name="Suzuki S."/>
            <person name="Onuma M."/>
        </authorList>
    </citation>
    <scope>NUCLEOTIDE SEQUENCE [LARGE SCALE GENOMIC DNA]</scope>
    <source>
        <strain evidence="2">IB14-021</strain>
    </source>
</reference>
<evidence type="ECO:0000313" key="2">
    <source>
        <dbReference type="EMBL" id="GAB1294062.1"/>
    </source>
</evidence>
<dbReference type="EMBL" id="BAAFST010000009">
    <property type="protein sequence ID" value="GAB1294062.1"/>
    <property type="molecule type" value="Genomic_DNA"/>
</dbReference>
<evidence type="ECO:0000259" key="1">
    <source>
        <dbReference type="PROSITE" id="PS51468"/>
    </source>
</evidence>
<feature type="domain" description="VIT" evidence="1">
    <location>
        <begin position="1"/>
        <end position="130"/>
    </location>
</feature>
<evidence type="ECO:0000313" key="3">
    <source>
        <dbReference type="Proteomes" id="UP001623349"/>
    </source>
</evidence>
<dbReference type="Pfam" id="PF08487">
    <property type="entry name" value="VIT"/>
    <property type="match status" value="1"/>
</dbReference>
<organism evidence="2 3">
    <name type="scientific">Apodemus speciosus</name>
    <name type="common">Large Japanese field mouse</name>
    <dbReference type="NCBI Taxonomy" id="105296"/>
    <lineage>
        <taxon>Eukaryota</taxon>
        <taxon>Metazoa</taxon>
        <taxon>Chordata</taxon>
        <taxon>Craniata</taxon>
        <taxon>Vertebrata</taxon>
        <taxon>Euteleostomi</taxon>
        <taxon>Mammalia</taxon>
        <taxon>Eutheria</taxon>
        <taxon>Euarchontoglires</taxon>
        <taxon>Glires</taxon>
        <taxon>Rodentia</taxon>
        <taxon>Myomorpha</taxon>
        <taxon>Muroidea</taxon>
        <taxon>Muridae</taxon>
        <taxon>Murinae</taxon>
        <taxon>Apodemus</taxon>
    </lineage>
</organism>
<dbReference type="Proteomes" id="UP001623349">
    <property type="component" value="Unassembled WGS sequence"/>
</dbReference>
<dbReference type="SMART" id="SM00609">
    <property type="entry name" value="VIT"/>
    <property type="match status" value="1"/>
</dbReference>
<name>A0ABQ0F466_APOSI</name>
<sequence>MENYCGLITGSNETVPLKSISVTLSISDFVAAGAVTLNYENEEKVPLETVFVFPMDEDSAVYSFEALVDGKKIVAELQDKISRSEGSQREYEDALSQGHQAYLLEEDDYNRDVFSCNVGNLQPELRSQLP</sequence>
<gene>
    <name evidence="2" type="ORF">APTSU1_000929500</name>
</gene>
<protein>
    <submittedName>
        <fullName evidence="2">von Willebrand factor A domain-containing protein 5A</fullName>
    </submittedName>
</protein>
<dbReference type="PROSITE" id="PS51468">
    <property type="entry name" value="VIT"/>
    <property type="match status" value="1"/>
</dbReference>
<proteinExistence type="predicted"/>
<dbReference type="PANTHER" id="PTHR45737">
    <property type="entry name" value="VON WILLEBRAND FACTOR A DOMAIN-CONTAINING PROTEIN 5A"/>
    <property type="match status" value="1"/>
</dbReference>
<dbReference type="InterPro" id="IPR013694">
    <property type="entry name" value="VIT"/>
</dbReference>
<accession>A0ABQ0F466</accession>
<comment type="caution">
    <text evidence="2">The sequence shown here is derived from an EMBL/GenBank/DDBJ whole genome shotgun (WGS) entry which is preliminary data.</text>
</comment>
<dbReference type="PANTHER" id="PTHR45737:SF3">
    <property type="entry name" value="VON WILLEBRAND FACTOR A DOMAIN-CONTAINING PROTEIN 5A"/>
    <property type="match status" value="1"/>
</dbReference>